<proteinExistence type="predicted"/>
<evidence type="ECO:0000313" key="2">
    <source>
        <dbReference type="Proteomes" id="UP000193317"/>
    </source>
</evidence>
<dbReference type="OrthoDB" id="5189284at2"/>
<dbReference type="RefSeq" id="WP_085673878.1">
    <property type="nucleotide sequence ID" value="NZ_JACKRU010000388.1"/>
</dbReference>
<dbReference type="Proteomes" id="UP000193317">
    <property type="component" value="Unassembled WGS sequence"/>
</dbReference>
<keyword evidence="2" id="KW-1185">Reference proteome</keyword>
<sequence>MKAKTTSDTEVTKVVLRVQERDGVCTPAAFVAEAADPASPIHDLFDWDDTSAAHRWREYQARVIIGQVRIEVNGSRAPAHVHVTVTRGDGQRKQGYVPLETALGDDELRAQVFAEARAGLGGWRNRLAAFNQAAQAVTAIDQAMIALADEEV</sequence>
<name>A0A1X2DKY3_MYCSZ</name>
<reference evidence="1 2" key="1">
    <citation type="submission" date="2016-01" db="EMBL/GenBank/DDBJ databases">
        <title>The new phylogeny of the genus Mycobacterium.</title>
        <authorList>
            <person name="Tarcisio F."/>
            <person name="Conor M."/>
            <person name="Antonella G."/>
            <person name="Elisabetta G."/>
            <person name="Giulia F.S."/>
            <person name="Sara T."/>
            <person name="Anna F."/>
            <person name="Clotilde B."/>
            <person name="Roberto B."/>
            <person name="Veronica D.S."/>
            <person name="Fabio R."/>
            <person name="Monica P."/>
            <person name="Olivier J."/>
            <person name="Enrico T."/>
            <person name="Nicola S."/>
        </authorList>
    </citation>
    <scope>NUCLEOTIDE SEQUENCE [LARGE SCALE GENOMIC DNA]</scope>
    <source>
        <strain evidence="1 2">DSM 44166</strain>
    </source>
</reference>
<evidence type="ECO:0000313" key="1">
    <source>
        <dbReference type="EMBL" id="ORW88791.1"/>
    </source>
</evidence>
<gene>
    <name evidence="1" type="ORF">AWC27_13915</name>
</gene>
<dbReference type="EMBL" id="LQPW01000173">
    <property type="protein sequence ID" value="ORW88791.1"/>
    <property type="molecule type" value="Genomic_DNA"/>
</dbReference>
<accession>A0A1X2DKY3</accession>
<organism evidence="1 2">
    <name type="scientific">Mycobacterium szulgai</name>
    <dbReference type="NCBI Taxonomy" id="1787"/>
    <lineage>
        <taxon>Bacteria</taxon>
        <taxon>Bacillati</taxon>
        <taxon>Actinomycetota</taxon>
        <taxon>Actinomycetes</taxon>
        <taxon>Mycobacteriales</taxon>
        <taxon>Mycobacteriaceae</taxon>
        <taxon>Mycobacterium</taxon>
    </lineage>
</organism>
<dbReference type="AlphaFoldDB" id="A0A1X2DKY3"/>
<protein>
    <submittedName>
        <fullName evidence="1">Uncharacterized protein</fullName>
    </submittedName>
</protein>
<comment type="caution">
    <text evidence="1">The sequence shown here is derived from an EMBL/GenBank/DDBJ whole genome shotgun (WGS) entry which is preliminary data.</text>
</comment>